<dbReference type="InterPro" id="IPR006181">
    <property type="entry name" value="D-amino_acid_oxidase_CS"/>
</dbReference>
<evidence type="ECO:0000256" key="5">
    <source>
        <dbReference type="ARBA" id="ARBA00023002"/>
    </source>
</evidence>
<dbReference type="Gene3D" id="3.30.9.10">
    <property type="entry name" value="D-Amino Acid Oxidase, subunit A, domain 2"/>
    <property type="match status" value="1"/>
</dbReference>
<feature type="transmembrane region" description="Helical" evidence="6">
    <location>
        <begin position="6"/>
        <end position="24"/>
    </location>
</feature>
<evidence type="ECO:0000313" key="9">
    <source>
        <dbReference type="Proteomes" id="UP001152607"/>
    </source>
</evidence>
<sequence length="373" mass="40514">MSEPTTIVVIGAGIIGLTTSLRLLSTLNRDKFRILVVSREWPTSIPGAPIKHSVNYASMWAGAHVRPIPASTPQLAREARWLKYTAQVFEEQLRNTPSIGVTRCKGIELLEAPPAEYEQQTAESFYSESGLKSYRKFDSMELSGDVQLGYEYDTYCINAPVYCANLLRSFIVQGGQCIQRDLTSEREASSIAQNVGLVINASGMGFGDEKCYPIRGQTVLTDFSGATKTVTKQSKDGSWSFIIPRFFDGGTVIGGTKEPRNYAIEPLLSTRESLLSEGSKIAGIATDLSGSSGNPKVIADIVGRRPMREGGMRVEIEQCNNTARDAQNIGTPIVHAYGAGGRGFELSWGIAAEVADLVETVLVVKDSFIPSKL</sequence>
<proteinExistence type="inferred from homology"/>
<comment type="similarity">
    <text evidence="2">Belongs to the DAMOX/DASOX family.</text>
</comment>
<dbReference type="PIRSF" id="PIRSF000189">
    <property type="entry name" value="D-aa_oxidase"/>
    <property type="match status" value="1"/>
</dbReference>
<dbReference type="PANTHER" id="PTHR11530">
    <property type="entry name" value="D-AMINO ACID OXIDASE"/>
    <property type="match status" value="1"/>
</dbReference>
<dbReference type="Gene3D" id="3.40.50.720">
    <property type="entry name" value="NAD(P)-binding Rossmann-like Domain"/>
    <property type="match status" value="1"/>
</dbReference>
<evidence type="ECO:0000259" key="7">
    <source>
        <dbReference type="Pfam" id="PF01266"/>
    </source>
</evidence>
<evidence type="ECO:0000256" key="2">
    <source>
        <dbReference type="ARBA" id="ARBA00006730"/>
    </source>
</evidence>
<dbReference type="Proteomes" id="UP001152607">
    <property type="component" value="Unassembled WGS sequence"/>
</dbReference>
<dbReference type="Pfam" id="PF01266">
    <property type="entry name" value="DAO"/>
    <property type="match status" value="1"/>
</dbReference>
<comment type="caution">
    <text evidence="8">The sequence shown here is derived from an EMBL/GenBank/DDBJ whole genome shotgun (WGS) entry which is preliminary data.</text>
</comment>
<keyword evidence="4" id="KW-0274">FAD</keyword>
<keyword evidence="6" id="KW-0812">Transmembrane</keyword>
<keyword evidence="9" id="KW-1185">Reference proteome</keyword>
<dbReference type="EMBL" id="CAOQHR010000004">
    <property type="protein sequence ID" value="CAI6333537.1"/>
    <property type="molecule type" value="Genomic_DNA"/>
</dbReference>
<evidence type="ECO:0000256" key="1">
    <source>
        <dbReference type="ARBA" id="ARBA00001974"/>
    </source>
</evidence>
<dbReference type="GO" id="GO:0005737">
    <property type="term" value="C:cytoplasm"/>
    <property type="evidence" value="ECO:0007669"/>
    <property type="project" value="TreeGrafter"/>
</dbReference>
<dbReference type="SUPFAM" id="SSF51971">
    <property type="entry name" value="Nucleotide-binding domain"/>
    <property type="match status" value="1"/>
</dbReference>
<dbReference type="SUPFAM" id="SSF54373">
    <property type="entry name" value="FAD-linked reductases, C-terminal domain"/>
    <property type="match status" value="1"/>
</dbReference>
<organism evidence="8 9">
    <name type="scientific">Periconia digitata</name>
    <dbReference type="NCBI Taxonomy" id="1303443"/>
    <lineage>
        <taxon>Eukaryota</taxon>
        <taxon>Fungi</taxon>
        <taxon>Dikarya</taxon>
        <taxon>Ascomycota</taxon>
        <taxon>Pezizomycotina</taxon>
        <taxon>Dothideomycetes</taxon>
        <taxon>Pleosporomycetidae</taxon>
        <taxon>Pleosporales</taxon>
        <taxon>Massarineae</taxon>
        <taxon>Periconiaceae</taxon>
        <taxon>Periconia</taxon>
    </lineage>
</organism>
<accession>A0A9W4UEH3</accession>
<evidence type="ECO:0000256" key="3">
    <source>
        <dbReference type="ARBA" id="ARBA00022630"/>
    </source>
</evidence>
<dbReference type="InterPro" id="IPR023209">
    <property type="entry name" value="DAO"/>
</dbReference>
<keyword evidence="5" id="KW-0560">Oxidoreductase</keyword>
<comment type="cofactor">
    <cofactor evidence="1">
        <name>FAD</name>
        <dbReference type="ChEBI" id="CHEBI:57692"/>
    </cofactor>
</comment>
<dbReference type="GO" id="GO:0071949">
    <property type="term" value="F:FAD binding"/>
    <property type="evidence" value="ECO:0007669"/>
    <property type="project" value="InterPro"/>
</dbReference>
<keyword evidence="3" id="KW-0285">Flavoprotein</keyword>
<dbReference type="GO" id="GO:0019478">
    <property type="term" value="P:D-amino acid catabolic process"/>
    <property type="evidence" value="ECO:0007669"/>
    <property type="project" value="TreeGrafter"/>
</dbReference>
<evidence type="ECO:0000313" key="8">
    <source>
        <dbReference type="EMBL" id="CAI6333537.1"/>
    </source>
</evidence>
<protein>
    <recommendedName>
        <fullName evidence="7">FAD dependent oxidoreductase domain-containing protein</fullName>
    </recommendedName>
</protein>
<keyword evidence="6" id="KW-1133">Transmembrane helix</keyword>
<evidence type="ECO:0000256" key="4">
    <source>
        <dbReference type="ARBA" id="ARBA00022827"/>
    </source>
</evidence>
<gene>
    <name evidence="8" type="ORF">PDIGIT_LOCUS6579</name>
</gene>
<dbReference type="GO" id="GO:0003884">
    <property type="term" value="F:D-amino-acid oxidase activity"/>
    <property type="evidence" value="ECO:0007669"/>
    <property type="project" value="InterPro"/>
</dbReference>
<dbReference type="PROSITE" id="PS00677">
    <property type="entry name" value="DAO"/>
    <property type="match status" value="1"/>
</dbReference>
<reference evidence="8" key="1">
    <citation type="submission" date="2023-01" db="EMBL/GenBank/DDBJ databases">
        <authorList>
            <person name="Van Ghelder C."/>
            <person name="Rancurel C."/>
        </authorList>
    </citation>
    <scope>NUCLEOTIDE SEQUENCE</scope>
    <source>
        <strain evidence="8">CNCM I-4278</strain>
    </source>
</reference>
<evidence type="ECO:0000256" key="6">
    <source>
        <dbReference type="SAM" id="Phobius"/>
    </source>
</evidence>
<dbReference type="AlphaFoldDB" id="A0A9W4UEH3"/>
<feature type="domain" description="FAD dependent oxidoreductase" evidence="7">
    <location>
        <begin position="7"/>
        <end position="357"/>
    </location>
</feature>
<dbReference type="OrthoDB" id="2015447at2759"/>
<name>A0A9W4UEH3_9PLEO</name>
<dbReference type="PANTHER" id="PTHR11530:SF26">
    <property type="entry name" value="FAD DEPENDENT OXIDOREDUCTASE SUPERFAMILY (AFU_ORTHOLOGUE AFUA_5G13940)"/>
    <property type="match status" value="1"/>
</dbReference>
<dbReference type="InterPro" id="IPR006076">
    <property type="entry name" value="FAD-dep_OxRdtase"/>
</dbReference>
<keyword evidence="6" id="KW-0472">Membrane</keyword>